<dbReference type="InterPro" id="IPR036628">
    <property type="entry name" value="Clp_N_dom_sf"/>
</dbReference>
<dbReference type="GO" id="GO:0006508">
    <property type="term" value="P:proteolysis"/>
    <property type="evidence" value="ECO:0007669"/>
    <property type="project" value="UniProtKB-KW"/>
</dbReference>
<reference evidence="4" key="1">
    <citation type="submission" date="2021-01" db="EMBL/GenBank/DDBJ databases">
        <title>Whole genome shotgun sequence of Virgisporangium aliadipatigenens NBRC 105644.</title>
        <authorList>
            <person name="Komaki H."/>
            <person name="Tamura T."/>
        </authorList>
    </citation>
    <scope>NUCLEOTIDE SEQUENCE</scope>
    <source>
        <strain evidence="4">NBRC 105644</strain>
    </source>
</reference>
<keyword evidence="4" id="KW-0645">Protease</keyword>
<evidence type="ECO:0000313" key="5">
    <source>
        <dbReference type="Proteomes" id="UP000619260"/>
    </source>
</evidence>
<keyword evidence="5" id="KW-1185">Reference proteome</keyword>
<dbReference type="InterPro" id="IPR044217">
    <property type="entry name" value="CLPT1/2"/>
</dbReference>
<dbReference type="Pfam" id="PF02861">
    <property type="entry name" value="Clp_N"/>
    <property type="match status" value="2"/>
</dbReference>
<dbReference type="PANTHER" id="PTHR47016">
    <property type="entry name" value="ATP-DEPENDENT CLP PROTEASE ATP-BINDING SUBUNIT CLPT1, CHLOROPLASTIC"/>
    <property type="match status" value="1"/>
</dbReference>
<proteinExistence type="predicted"/>
<dbReference type="InterPro" id="IPR004176">
    <property type="entry name" value="Clp_R_N"/>
</dbReference>
<evidence type="ECO:0000256" key="2">
    <source>
        <dbReference type="SAM" id="MobiDB-lite"/>
    </source>
</evidence>
<evidence type="ECO:0000259" key="3">
    <source>
        <dbReference type="PROSITE" id="PS51903"/>
    </source>
</evidence>
<dbReference type="EMBL" id="BOPF01000022">
    <property type="protein sequence ID" value="GIJ48719.1"/>
    <property type="molecule type" value="Genomic_DNA"/>
</dbReference>
<keyword evidence="1" id="KW-0677">Repeat</keyword>
<evidence type="ECO:0000256" key="1">
    <source>
        <dbReference type="PROSITE-ProRule" id="PRU01251"/>
    </source>
</evidence>
<protein>
    <submittedName>
        <fullName evidence="4">Putative ATP-dependent Clp protease</fullName>
    </submittedName>
</protein>
<gene>
    <name evidence="4" type="ORF">Val02_56050</name>
</gene>
<keyword evidence="4" id="KW-0378">Hydrolase</keyword>
<evidence type="ECO:0000313" key="4">
    <source>
        <dbReference type="EMBL" id="GIJ48719.1"/>
    </source>
</evidence>
<accession>A0A8J3YNC8</accession>
<sequence>MFERFTQDARSVVTAAQLEARRLDHRIIGTEHLLLALVRYGDRAGTVLLDAGVTVDRIDAGIRAATRPPVDPPAADWLGIEDADALKAIGIDIDEVRARIEQNFGPVDLAPPTPERPRRILGLFPRDVDQPGTGKDAPMGRRPSGHIPFSPRAKKVLELSLREALRLKHKHIGAEHILLGLLREGEGLAALILSELNVDPAALRTRTEAALQKAA</sequence>
<feature type="domain" description="Clp R" evidence="3">
    <location>
        <begin position="2"/>
        <end position="214"/>
    </location>
</feature>
<dbReference type="PANTHER" id="PTHR47016:SF5">
    <property type="entry name" value="CLP DOMAIN SUPERFAMILY PROTEIN"/>
    <property type="match status" value="1"/>
</dbReference>
<dbReference type="GO" id="GO:0008233">
    <property type="term" value="F:peptidase activity"/>
    <property type="evidence" value="ECO:0007669"/>
    <property type="project" value="UniProtKB-KW"/>
</dbReference>
<dbReference type="PROSITE" id="PS51903">
    <property type="entry name" value="CLP_R"/>
    <property type="match status" value="1"/>
</dbReference>
<dbReference type="SUPFAM" id="SSF81923">
    <property type="entry name" value="Double Clp-N motif"/>
    <property type="match status" value="2"/>
</dbReference>
<dbReference type="Proteomes" id="UP000619260">
    <property type="component" value="Unassembled WGS sequence"/>
</dbReference>
<dbReference type="Gene3D" id="1.10.1780.10">
    <property type="entry name" value="Clp, N-terminal domain"/>
    <property type="match status" value="2"/>
</dbReference>
<comment type="caution">
    <text evidence="4">The sequence shown here is derived from an EMBL/GenBank/DDBJ whole genome shotgun (WGS) entry which is preliminary data.</text>
</comment>
<name>A0A8J3YNC8_9ACTN</name>
<feature type="region of interest" description="Disordered" evidence="2">
    <location>
        <begin position="124"/>
        <end position="148"/>
    </location>
</feature>
<organism evidence="4 5">
    <name type="scientific">Virgisporangium aliadipatigenens</name>
    <dbReference type="NCBI Taxonomy" id="741659"/>
    <lineage>
        <taxon>Bacteria</taxon>
        <taxon>Bacillati</taxon>
        <taxon>Actinomycetota</taxon>
        <taxon>Actinomycetes</taxon>
        <taxon>Micromonosporales</taxon>
        <taxon>Micromonosporaceae</taxon>
        <taxon>Virgisporangium</taxon>
    </lineage>
</organism>
<dbReference type="AlphaFoldDB" id="A0A8J3YNC8"/>